<accession>A0A6J5NFE7</accession>
<proteinExistence type="predicted"/>
<dbReference type="EMBL" id="LR796612">
    <property type="protein sequence ID" value="CAB4154204.1"/>
    <property type="molecule type" value="Genomic_DNA"/>
</dbReference>
<protein>
    <submittedName>
        <fullName evidence="1">Uncharacterized protein</fullName>
    </submittedName>
</protein>
<gene>
    <name evidence="1" type="ORF">UFOVP629_6</name>
</gene>
<reference evidence="1" key="1">
    <citation type="submission" date="2020-04" db="EMBL/GenBank/DDBJ databases">
        <authorList>
            <person name="Chiriac C."/>
            <person name="Salcher M."/>
            <person name="Ghai R."/>
            <person name="Kavagutti S V."/>
        </authorList>
    </citation>
    <scope>NUCLEOTIDE SEQUENCE</scope>
</reference>
<evidence type="ECO:0000313" key="1">
    <source>
        <dbReference type="EMBL" id="CAB4154204.1"/>
    </source>
</evidence>
<organism evidence="1">
    <name type="scientific">uncultured Caudovirales phage</name>
    <dbReference type="NCBI Taxonomy" id="2100421"/>
    <lineage>
        <taxon>Viruses</taxon>
        <taxon>Duplodnaviria</taxon>
        <taxon>Heunggongvirae</taxon>
        <taxon>Uroviricota</taxon>
        <taxon>Caudoviricetes</taxon>
        <taxon>Peduoviridae</taxon>
        <taxon>Maltschvirus</taxon>
        <taxon>Maltschvirus maltsch</taxon>
    </lineage>
</organism>
<sequence length="126" mass="13848">MTLASSKSNSLSRSFASLLISSTGFEKKLAKTAGTNNKTRKLAAKYQSEIRNHAKTQKGWSDIVNSIKVSIVNNNSVKVSIEGSNEVKEQAKMLEYGTGEVSPNALLRTFETKFNDDVQISLRGYN</sequence>
<name>A0A6J5NFE7_9CAUD</name>